<keyword evidence="2 3" id="KW-0808">Transferase</keyword>
<evidence type="ECO:0000313" key="4">
    <source>
        <dbReference type="Proteomes" id="UP000252387"/>
    </source>
</evidence>
<dbReference type="AlphaFoldDB" id="A0A368KBJ1"/>
<dbReference type="GO" id="GO:0009244">
    <property type="term" value="P:lipopolysaccharide core region biosynthetic process"/>
    <property type="evidence" value="ECO:0007669"/>
    <property type="project" value="TreeGrafter"/>
</dbReference>
<dbReference type="InterPro" id="IPR051199">
    <property type="entry name" value="LPS_LOS_Heptosyltrfase"/>
</dbReference>
<keyword evidence="4" id="KW-1185">Reference proteome</keyword>
<dbReference type="GO" id="GO:0005829">
    <property type="term" value="C:cytosol"/>
    <property type="evidence" value="ECO:0007669"/>
    <property type="project" value="TreeGrafter"/>
</dbReference>
<dbReference type="EMBL" id="QFWQ01000007">
    <property type="protein sequence ID" value="RCS29301.1"/>
    <property type="molecule type" value="Genomic_DNA"/>
</dbReference>
<dbReference type="Pfam" id="PF01075">
    <property type="entry name" value="Glyco_transf_9"/>
    <property type="match status" value="1"/>
</dbReference>
<dbReference type="InterPro" id="IPR002201">
    <property type="entry name" value="Glyco_trans_9"/>
</dbReference>
<dbReference type="Proteomes" id="UP000252387">
    <property type="component" value="Unassembled WGS sequence"/>
</dbReference>
<organism evidence="3 4">
    <name type="scientific">Rhodanobacter denitrificans</name>
    <dbReference type="NCBI Taxonomy" id="666685"/>
    <lineage>
        <taxon>Bacteria</taxon>
        <taxon>Pseudomonadati</taxon>
        <taxon>Pseudomonadota</taxon>
        <taxon>Gammaproteobacteria</taxon>
        <taxon>Lysobacterales</taxon>
        <taxon>Rhodanobacteraceae</taxon>
        <taxon>Rhodanobacter</taxon>
    </lineage>
</organism>
<comment type="caution">
    <text evidence="3">The sequence shown here is derived from an EMBL/GenBank/DDBJ whole genome shotgun (WGS) entry which is preliminary data.</text>
</comment>
<accession>A0A368KBJ1</accession>
<protein>
    <submittedName>
        <fullName evidence="3">Lipopolysaccharide heptosyltransferase family protein</fullName>
    </submittedName>
</protein>
<name>A0A368KBJ1_9GAMM</name>
<keyword evidence="1" id="KW-0328">Glycosyltransferase</keyword>
<dbReference type="PANTHER" id="PTHR30160:SF1">
    <property type="entry name" value="LIPOPOLYSACCHARIDE 1,2-N-ACETYLGLUCOSAMINETRANSFERASE-RELATED"/>
    <property type="match status" value="1"/>
</dbReference>
<evidence type="ECO:0000256" key="2">
    <source>
        <dbReference type="ARBA" id="ARBA00022679"/>
    </source>
</evidence>
<dbReference type="OrthoDB" id="9781892at2"/>
<dbReference type="PANTHER" id="PTHR30160">
    <property type="entry name" value="TETRAACYLDISACCHARIDE 4'-KINASE-RELATED"/>
    <property type="match status" value="1"/>
</dbReference>
<sequence length="377" mass="40645">MPFDNRPAAGPVVIRFGRLGDTVLLQPLLHKLHLRYGQPCRLLALGDWPPALYSAAPEVAGCIPLDSQYGPLWLRPRRWRAALALRRLRGAPLYISEPLERTRTKVRPMLALAGVSPEHCTFIEDMPSIADEHWVDMLLRFGDTTPPAFRATCAPLASPVPAAPRLRASAAERTDAEAWLRGRGFAGRPLVLLQPANKRTMRWNGVRAAGDDDKSWPAQCWAALAHAISRQLPHAQVLFCGSPAEAGYLDALMSTVGRERPRIAAAALPLGRLKALLDTAHSMVSVDTGPGHLAAAMGCPLVVLMGSRSPRLWTPRSGAGSDVMVLGGLPAVRRVDEIATTQVLDAWRSLRWRQAAAMAAAVEDDAGAEAYSAGCAG</sequence>
<evidence type="ECO:0000313" key="3">
    <source>
        <dbReference type="EMBL" id="RCS29301.1"/>
    </source>
</evidence>
<proteinExistence type="predicted"/>
<dbReference type="SUPFAM" id="SSF53756">
    <property type="entry name" value="UDP-Glycosyltransferase/glycogen phosphorylase"/>
    <property type="match status" value="1"/>
</dbReference>
<reference evidence="3 4" key="1">
    <citation type="submission" date="2018-05" db="EMBL/GenBank/DDBJ databases">
        <title>Draft genome sequence of Rhodanobacter denitrificans Yn1 isolated from gold copper mine.</title>
        <authorList>
            <person name="Yang N."/>
            <person name="Mazhar H.S."/>
            <person name="Rensing C."/>
        </authorList>
    </citation>
    <scope>NUCLEOTIDE SEQUENCE [LARGE SCALE GENOMIC DNA]</scope>
    <source>
        <strain evidence="3 4">Yn1</strain>
    </source>
</reference>
<evidence type="ECO:0000256" key="1">
    <source>
        <dbReference type="ARBA" id="ARBA00022676"/>
    </source>
</evidence>
<gene>
    <name evidence="3" type="ORF">DEO45_12435</name>
</gene>
<dbReference type="GO" id="GO:0008713">
    <property type="term" value="F:ADP-heptose-lipopolysaccharide heptosyltransferase activity"/>
    <property type="evidence" value="ECO:0007669"/>
    <property type="project" value="TreeGrafter"/>
</dbReference>
<dbReference type="Gene3D" id="3.40.50.2000">
    <property type="entry name" value="Glycogen Phosphorylase B"/>
    <property type="match status" value="2"/>
</dbReference>